<reference evidence="4 5" key="1">
    <citation type="journal article" date="2012" name="J. Bacteriol.">
        <title>Genome Sequence of the Filamentous Bacterium Fibrisoma limi BUZ 3T.</title>
        <authorList>
            <person name="Filippini M."/>
            <person name="Qi W."/>
            <person name="Jaenicke S."/>
            <person name="Goesmann A."/>
            <person name="Smits T.H."/>
            <person name="Bagheri H.C."/>
        </authorList>
    </citation>
    <scope>NUCLEOTIDE SEQUENCE [LARGE SCALE GENOMIC DNA]</scope>
    <source>
        <strain evidence="5">BUZ 3T</strain>
    </source>
</reference>
<dbReference type="RefSeq" id="WP_009285034.1">
    <property type="nucleotide sequence ID" value="NZ_CAIT01000009.1"/>
</dbReference>
<feature type="domain" description="Signal transduction histidine kinase internal region" evidence="3">
    <location>
        <begin position="472"/>
        <end position="551"/>
    </location>
</feature>
<dbReference type="EMBL" id="CAIT01000009">
    <property type="protein sequence ID" value="CCH56469.1"/>
    <property type="molecule type" value="Genomic_DNA"/>
</dbReference>
<dbReference type="SUPFAM" id="SSF49785">
    <property type="entry name" value="Galactose-binding domain-like"/>
    <property type="match status" value="1"/>
</dbReference>
<feature type="transmembrane region" description="Helical" evidence="2">
    <location>
        <begin position="226"/>
        <end position="245"/>
    </location>
</feature>
<dbReference type="Pfam" id="PF06580">
    <property type="entry name" value="His_kinase"/>
    <property type="match status" value="1"/>
</dbReference>
<evidence type="ECO:0000259" key="3">
    <source>
        <dbReference type="Pfam" id="PF06580"/>
    </source>
</evidence>
<dbReference type="SUPFAM" id="SSF55874">
    <property type="entry name" value="ATPase domain of HSP90 chaperone/DNA topoisomerase II/histidine kinase"/>
    <property type="match status" value="1"/>
</dbReference>
<gene>
    <name evidence="4" type="ORF">BN8_05808</name>
</gene>
<evidence type="ECO:0000313" key="5">
    <source>
        <dbReference type="Proteomes" id="UP000009309"/>
    </source>
</evidence>
<feature type="transmembrane region" description="Helical" evidence="2">
    <location>
        <begin position="345"/>
        <end position="364"/>
    </location>
</feature>
<dbReference type="PANTHER" id="PTHR34220">
    <property type="entry name" value="SENSOR HISTIDINE KINASE YPDA"/>
    <property type="match status" value="1"/>
</dbReference>
<feature type="coiled-coil region" evidence="1">
    <location>
        <begin position="424"/>
        <end position="451"/>
    </location>
</feature>
<feature type="transmembrane region" description="Helical" evidence="2">
    <location>
        <begin position="257"/>
        <end position="283"/>
    </location>
</feature>
<comment type="caution">
    <text evidence="4">The sequence shown here is derived from an EMBL/GenBank/DDBJ whole genome shotgun (WGS) entry which is preliminary data.</text>
</comment>
<evidence type="ECO:0000313" key="4">
    <source>
        <dbReference type="EMBL" id="CCH56469.1"/>
    </source>
</evidence>
<evidence type="ECO:0000256" key="1">
    <source>
        <dbReference type="SAM" id="Coils"/>
    </source>
</evidence>
<dbReference type="InterPro" id="IPR050640">
    <property type="entry name" value="Bact_2-comp_sensor_kinase"/>
</dbReference>
<keyword evidence="1" id="KW-0175">Coiled coil</keyword>
<feature type="transmembrane region" description="Helical" evidence="2">
    <location>
        <begin position="320"/>
        <end position="338"/>
    </location>
</feature>
<feature type="transmembrane region" description="Helical" evidence="2">
    <location>
        <begin position="376"/>
        <end position="398"/>
    </location>
</feature>
<protein>
    <submittedName>
        <fullName evidence="4">Sensor protein lytS</fullName>
    </submittedName>
</protein>
<keyword evidence="2" id="KW-0472">Membrane</keyword>
<dbReference type="OrthoDB" id="6190788at2"/>
<evidence type="ECO:0000256" key="2">
    <source>
        <dbReference type="SAM" id="Phobius"/>
    </source>
</evidence>
<dbReference type="Proteomes" id="UP000009309">
    <property type="component" value="Unassembled WGS sequence"/>
</dbReference>
<dbReference type="eggNOG" id="COG2972">
    <property type="taxonomic scope" value="Bacteria"/>
</dbReference>
<organism evidence="4 5">
    <name type="scientific">Fibrisoma limi BUZ 3</name>
    <dbReference type="NCBI Taxonomy" id="1185876"/>
    <lineage>
        <taxon>Bacteria</taxon>
        <taxon>Pseudomonadati</taxon>
        <taxon>Bacteroidota</taxon>
        <taxon>Cytophagia</taxon>
        <taxon>Cytophagales</taxon>
        <taxon>Spirosomataceae</taxon>
        <taxon>Fibrisoma</taxon>
    </lineage>
</organism>
<dbReference type="InterPro" id="IPR008979">
    <property type="entry name" value="Galactose-bd-like_sf"/>
</dbReference>
<dbReference type="InterPro" id="IPR036890">
    <property type="entry name" value="HATPase_C_sf"/>
</dbReference>
<dbReference type="Gene3D" id="3.30.565.10">
    <property type="entry name" value="Histidine kinase-like ATPase, C-terminal domain"/>
    <property type="match status" value="1"/>
</dbReference>
<dbReference type="AlphaFoldDB" id="I2GRE1"/>
<keyword evidence="2" id="KW-1133">Transmembrane helix</keyword>
<dbReference type="Gene3D" id="2.60.120.260">
    <property type="entry name" value="Galactose-binding domain-like"/>
    <property type="match status" value="1"/>
</dbReference>
<dbReference type="STRING" id="1185876.BN8_05808"/>
<dbReference type="GO" id="GO:0016020">
    <property type="term" value="C:membrane"/>
    <property type="evidence" value="ECO:0007669"/>
    <property type="project" value="InterPro"/>
</dbReference>
<keyword evidence="2" id="KW-0812">Transmembrane</keyword>
<accession>I2GRE1</accession>
<feature type="transmembrane region" description="Helical" evidence="2">
    <location>
        <begin position="290"/>
        <end position="308"/>
    </location>
</feature>
<keyword evidence="5" id="KW-1185">Reference proteome</keyword>
<proteinExistence type="predicted"/>
<dbReference type="InterPro" id="IPR010559">
    <property type="entry name" value="Sig_transdc_His_kin_internal"/>
</dbReference>
<feature type="transmembrane region" description="Helical" evidence="2">
    <location>
        <begin position="189"/>
        <end position="214"/>
    </location>
</feature>
<dbReference type="PANTHER" id="PTHR34220:SF7">
    <property type="entry name" value="SENSOR HISTIDINE KINASE YPDA"/>
    <property type="match status" value="1"/>
</dbReference>
<sequence length="679" mass="78220">MRNRYRFIWLAFITAILYWGLTAPIEKMSMRFPMEGLQLSKGWKWHPGDTLAWARPEFDDSQWPPIDPTQDVMDLSQIQDGKIVWMRLRISLDTVLPGKSLALKISHVGASEVYVNGQLIKRFGALNASSVKAGCYSTFLGLPISRSNVLIAIRGAFQKGLPYNRFGSVPNFFFNASLVPVEEVENFNLYFIGTMMAFAFTKVGAFLLLFFLHFTFYTFYPVQKANLYFSGMALCYGIHILMWVLFVYNKPMDNLPLILYCGLLRGPVYTLTYLLLLRALFALFNYKPDFIFWSTVACCIFLLVLFYTDYYNGVRLSEVWTTNISALACFYVAIKALLDKKRNALLILCGMVLSMVALEIRYLIHLYGYFPQLWKGHIASLLDFIGVMSIPLCISWFLGENFAFINRSLSAKLIEIQQLASEKQQLLISQKENLERQVAERTREIETQSRLIEAQHIRQLETEFEQKLADTEMTALRAQMNPHFIFNCLNSIKLYTLENDAERASEYLTKFSRLIRLVLENSRSELVTLHNELEALRLYIELEAMRFKHKLQYSIQVDPAVDQQYLRIPPLLLQPYVENAIWHGLMHKPEGGIITIEIEQPHESLLHIEITDDGIGRQRAAELKSKSAGKHKSFGMQVTADRIRMINQLYNMQTQARIEDLVDSFGEACGTRVTLEIPV</sequence>
<dbReference type="GO" id="GO:0000155">
    <property type="term" value="F:phosphorelay sensor kinase activity"/>
    <property type="evidence" value="ECO:0007669"/>
    <property type="project" value="InterPro"/>
</dbReference>
<name>I2GRE1_9BACT</name>